<organism evidence="1">
    <name type="scientific">Rhizophora mucronata</name>
    <name type="common">Asiatic mangrove</name>
    <dbReference type="NCBI Taxonomy" id="61149"/>
    <lineage>
        <taxon>Eukaryota</taxon>
        <taxon>Viridiplantae</taxon>
        <taxon>Streptophyta</taxon>
        <taxon>Embryophyta</taxon>
        <taxon>Tracheophyta</taxon>
        <taxon>Spermatophyta</taxon>
        <taxon>Magnoliopsida</taxon>
        <taxon>eudicotyledons</taxon>
        <taxon>Gunneridae</taxon>
        <taxon>Pentapetalae</taxon>
        <taxon>rosids</taxon>
        <taxon>fabids</taxon>
        <taxon>Malpighiales</taxon>
        <taxon>Rhizophoraceae</taxon>
        <taxon>Rhizophora</taxon>
    </lineage>
</organism>
<dbReference type="Pfam" id="PF05553">
    <property type="entry name" value="DUF761"/>
    <property type="match status" value="1"/>
</dbReference>
<protein>
    <submittedName>
        <fullName evidence="1">Uncharacterized protein</fullName>
    </submittedName>
</protein>
<dbReference type="PANTHER" id="PTHR33265">
    <property type="entry name" value="AVR9/CF-9 RAPIDLY ELICITED PROTEIN-RELATED"/>
    <property type="match status" value="1"/>
</dbReference>
<dbReference type="EMBL" id="GGEC01069809">
    <property type="protein sequence ID" value="MBX50293.1"/>
    <property type="molecule type" value="Transcribed_RNA"/>
</dbReference>
<sequence length="135" mass="15402">MSFPVPPQEYEFSCSNTPTYSLPVHLTKRRNNHHGNFFTCAFHAPPTQDDEVATMNAVKLSLEMLNSNEMPVEASPVLPGFGRSPLVRQLRITDSPYPLRDADDDNGYADKKAEEFIQKFYKQLRQQEENVSPIN</sequence>
<name>A0A2P2P6K1_RHIMU</name>
<dbReference type="PANTHER" id="PTHR33265:SF8">
    <property type="entry name" value="AVR9_CF-9 RAPIDLY ELICITED PROTEIN 146"/>
    <property type="match status" value="1"/>
</dbReference>
<reference evidence="1" key="1">
    <citation type="submission" date="2018-02" db="EMBL/GenBank/DDBJ databases">
        <title>Rhizophora mucronata_Transcriptome.</title>
        <authorList>
            <person name="Meera S.P."/>
            <person name="Sreeshan A."/>
            <person name="Augustine A."/>
        </authorList>
    </citation>
    <scope>NUCLEOTIDE SEQUENCE</scope>
    <source>
        <tissue evidence="1">Leaf</tissue>
    </source>
</reference>
<dbReference type="AlphaFoldDB" id="A0A2P2P6K1"/>
<proteinExistence type="predicted"/>
<dbReference type="InterPro" id="IPR008480">
    <property type="entry name" value="DUF761_pln"/>
</dbReference>
<accession>A0A2P2P6K1</accession>
<evidence type="ECO:0000313" key="1">
    <source>
        <dbReference type="EMBL" id="MBX50293.1"/>
    </source>
</evidence>